<keyword evidence="3" id="KW-1185">Reference proteome</keyword>
<dbReference type="RefSeq" id="WP_219531522.1">
    <property type="nucleotide sequence ID" value="NZ_JAHKRM010000011.1"/>
</dbReference>
<dbReference type="EMBL" id="JBHUCM010000005">
    <property type="protein sequence ID" value="MFD1536296.1"/>
    <property type="molecule type" value="Genomic_DNA"/>
</dbReference>
<feature type="transmembrane region" description="Helical" evidence="1">
    <location>
        <begin position="21"/>
        <end position="43"/>
    </location>
</feature>
<feature type="transmembrane region" description="Helical" evidence="1">
    <location>
        <begin position="154"/>
        <end position="173"/>
    </location>
</feature>
<name>A0ABW4G1Z5_9ACTN</name>
<evidence type="ECO:0000313" key="3">
    <source>
        <dbReference type="Proteomes" id="UP001597097"/>
    </source>
</evidence>
<feature type="transmembrane region" description="Helical" evidence="1">
    <location>
        <begin position="180"/>
        <end position="201"/>
    </location>
</feature>
<protein>
    <recommendedName>
        <fullName evidence="4">ABC transporter permease</fullName>
    </recommendedName>
</protein>
<comment type="caution">
    <text evidence="2">The sequence shown here is derived from an EMBL/GenBank/DDBJ whole genome shotgun (WGS) entry which is preliminary data.</text>
</comment>
<keyword evidence="1" id="KW-0812">Transmembrane</keyword>
<reference evidence="3" key="1">
    <citation type="journal article" date="2019" name="Int. J. Syst. Evol. Microbiol.">
        <title>The Global Catalogue of Microorganisms (GCM) 10K type strain sequencing project: providing services to taxonomists for standard genome sequencing and annotation.</title>
        <authorList>
            <consortium name="The Broad Institute Genomics Platform"/>
            <consortium name="The Broad Institute Genome Sequencing Center for Infectious Disease"/>
            <person name="Wu L."/>
            <person name="Ma J."/>
        </authorList>
    </citation>
    <scope>NUCLEOTIDE SEQUENCE [LARGE SCALE GENOMIC DNA]</scope>
    <source>
        <strain evidence="3">CGMCC 1.15399</strain>
    </source>
</reference>
<proteinExistence type="predicted"/>
<dbReference type="Proteomes" id="UP001597097">
    <property type="component" value="Unassembled WGS sequence"/>
</dbReference>
<sequence length="255" mass="26415">MTAAGVLRAEWTKFATIRSTTVLAAAIVAISTMFGWLFGTASANQYAAASAQDRLDFDPMSPATRGLFIVQLLVAGLGALVASSEYGSGTIRASAAAVGRRRLLTAKTGMTLLAALPVSVAAVWLMVLTCMATLSARGAPAVWFGDAAVVRVLTLRPLVLTLLALFGLALGFLMRATAAAVNVSTAFLLIPIFAGSSPGWLRELLGIYWPNVAAFSAASGQADAGLPPWAGFGILVGFTAVMLGVAFVKFESRDL</sequence>
<keyword evidence="1" id="KW-0472">Membrane</keyword>
<accession>A0ABW4G1Z5</accession>
<feature type="transmembrane region" description="Helical" evidence="1">
    <location>
        <begin position="63"/>
        <end position="82"/>
    </location>
</feature>
<organism evidence="2 3">
    <name type="scientific">Nonomuraea guangzhouensis</name>
    <dbReference type="NCBI Taxonomy" id="1291555"/>
    <lineage>
        <taxon>Bacteria</taxon>
        <taxon>Bacillati</taxon>
        <taxon>Actinomycetota</taxon>
        <taxon>Actinomycetes</taxon>
        <taxon>Streptosporangiales</taxon>
        <taxon>Streptosporangiaceae</taxon>
        <taxon>Nonomuraea</taxon>
    </lineage>
</organism>
<feature type="transmembrane region" description="Helical" evidence="1">
    <location>
        <begin position="229"/>
        <end position="248"/>
    </location>
</feature>
<feature type="transmembrane region" description="Helical" evidence="1">
    <location>
        <begin position="110"/>
        <end position="134"/>
    </location>
</feature>
<gene>
    <name evidence="2" type="ORF">ACFSJ0_04565</name>
</gene>
<evidence type="ECO:0000313" key="2">
    <source>
        <dbReference type="EMBL" id="MFD1536296.1"/>
    </source>
</evidence>
<evidence type="ECO:0000256" key="1">
    <source>
        <dbReference type="SAM" id="Phobius"/>
    </source>
</evidence>
<keyword evidence="1" id="KW-1133">Transmembrane helix</keyword>
<evidence type="ECO:0008006" key="4">
    <source>
        <dbReference type="Google" id="ProtNLM"/>
    </source>
</evidence>